<proteinExistence type="inferred from homology"/>
<dbReference type="Pfam" id="PF05649">
    <property type="entry name" value="Peptidase_M13_N"/>
    <property type="match status" value="1"/>
</dbReference>
<dbReference type="InterPro" id="IPR024079">
    <property type="entry name" value="MetalloPept_cat_dom_sf"/>
</dbReference>
<dbReference type="GO" id="GO:0005886">
    <property type="term" value="C:plasma membrane"/>
    <property type="evidence" value="ECO:0007669"/>
    <property type="project" value="UniProtKB-SubCell"/>
</dbReference>
<name>A0A1B6J415_9HEMI</name>
<dbReference type="EMBL" id="GECU01013789">
    <property type="protein sequence ID" value="JAS93917.1"/>
    <property type="molecule type" value="Transcribed_RNA"/>
</dbReference>
<dbReference type="Gene3D" id="1.10.1380.10">
    <property type="entry name" value="Neutral endopeptidase , domain2"/>
    <property type="match status" value="1"/>
</dbReference>
<protein>
    <recommendedName>
        <fullName evidence="4">Peptidase M13 N-terminal domain-containing protein</fullName>
    </recommendedName>
</protein>
<dbReference type="InterPro" id="IPR008753">
    <property type="entry name" value="Peptidase_M13_N"/>
</dbReference>
<evidence type="ECO:0000256" key="2">
    <source>
        <dbReference type="ARBA" id="ARBA00007357"/>
    </source>
</evidence>
<feature type="chain" id="PRO_5008585519" description="Peptidase M13 N-terminal domain-containing protein" evidence="3">
    <location>
        <begin position="21"/>
        <end position="101"/>
    </location>
</feature>
<accession>A0A1B6J415</accession>
<dbReference type="Gene3D" id="3.40.390.10">
    <property type="entry name" value="Collagenase (Catalytic Domain)"/>
    <property type="match status" value="1"/>
</dbReference>
<dbReference type="InterPro" id="IPR042089">
    <property type="entry name" value="Peptidase_M13_dom_2"/>
</dbReference>
<dbReference type="PANTHER" id="PTHR11733:SF224">
    <property type="entry name" value="NEPRILYSIN-2"/>
    <property type="match status" value="1"/>
</dbReference>
<evidence type="ECO:0000313" key="5">
    <source>
        <dbReference type="EMBL" id="JAS93917.1"/>
    </source>
</evidence>
<gene>
    <name evidence="5" type="ORF">g.20949</name>
</gene>
<keyword evidence="3" id="KW-0732">Signal</keyword>
<dbReference type="InterPro" id="IPR000718">
    <property type="entry name" value="Peptidase_M13"/>
</dbReference>
<dbReference type="GO" id="GO:0016485">
    <property type="term" value="P:protein processing"/>
    <property type="evidence" value="ECO:0007669"/>
    <property type="project" value="TreeGrafter"/>
</dbReference>
<dbReference type="GO" id="GO:0004222">
    <property type="term" value="F:metalloendopeptidase activity"/>
    <property type="evidence" value="ECO:0007669"/>
    <property type="project" value="InterPro"/>
</dbReference>
<evidence type="ECO:0000259" key="4">
    <source>
        <dbReference type="Pfam" id="PF05649"/>
    </source>
</evidence>
<organism evidence="5">
    <name type="scientific">Homalodisca liturata</name>
    <dbReference type="NCBI Taxonomy" id="320908"/>
    <lineage>
        <taxon>Eukaryota</taxon>
        <taxon>Metazoa</taxon>
        <taxon>Ecdysozoa</taxon>
        <taxon>Arthropoda</taxon>
        <taxon>Hexapoda</taxon>
        <taxon>Insecta</taxon>
        <taxon>Pterygota</taxon>
        <taxon>Neoptera</taxon>
        <taxon>Paraneoptera</taxon>
        <taxon>Hemiptera</taxon>
        <taxon>Auchenorrhyncha</taxon>
        <taxon>Membracoidea</taxon>
        <taxon>Cicadellidae</taxon>
        <taxon>Cicadellinae</taxon>
        <taxon>Proconiini</taxon>
        <taxon>Homalodisca</taxon>
    </lineage>
</organism>
<dbReference type="PROSITE" id="PS51885">
    <property type="entry name" value="NEPRILYSIN"/>
    <property type="match status" value="1"/>
</dbReference>
<evidence type="ECO:0000256" key="3">
    <source>
        <dbReference type="SAM" id="SignalP"/>
    </source>
</evidence>
<comment type="subcellular location">
    <subcellularLocation>
        <location evidence="1">Cell membrane</location>
        <topology evidence="1">Single-pass type II membrane protein</topology>
    </subcellularLocation>
</comment>
<comment type="similarity">
    <text evidence="2">Belongs to the peptidase M13 family.</text>
</comment>
<dbReference type="AlphaFoldDB" id="A0A1B6J415"/>
<evidence type="ECO:0000256" key="1">
    <source>
        <dbReference type="ARBA" id="ARBA00004401"/>
    </source>
</evidence>
<dbReference type="SUPFAM" id="SSF55486">
    <property type="entry name" value="Metalloproteases ('zincins'), catalytic domain"/>
    <property type="match status" value="1"/>
</dbReference>
<sequence>MLVRFPVIVLLLLNSKMGKSNRSVCVTDGCIRTAQRILDHMDPSVRPCDDFYRFACGKFLRTAVIQDDKTDNSSFAQVRDAIKEPLKNILLEKSSPTEPHP</sequence>
<feature type="domain" description="Peptidase M13 N-terminal" evidence="4">
    <location>
        <begin position="47"/>
        <end position="97"/>
    </location>
</feature>
<dbReference type="PANTHER" id="PTHR11733">
    <property type="entry name" value="ZINC METALLOPROTEASE FAMILY M13 NEPRILYSIN-RELATED"/>
    <property type="match status" value="1"/>
</dbReference>
<feature type="signal peptide" evidence="3">
    <location>
        <begin position="1"/>
        <end position="20"/>
    </location>
</feature>
<reference evidence="5" key="1">
    <citation type="submission" date="2015-11" db="EMBL/GenBank/DDBJ databases">
        <title>De novo transcriptome assembly of four potential Pierce s Disease insect vectors from Arizona vineyards.</title>
        <authorList>
            <person name="Tassone E.E."/>
        </authorList>
    </citation>
    <scope>NUCLEOTIDE SEQUENCE</scope>
</reference>